<evidence type="ECO:0000256" key="1">
    <source>
        <dbReference type="SAM" id="MobiDB-lite"/>
    </source>
</evidence>
<dbReference type="Proteomes" id="UP001238163">
    <property type="component" value="Unassembled WGS sequence"/>
</dbReference>
<dbReference type="EMBL" id="JAUSVL010000001">
    <property type="protein sequence ID" value="MDQ0289058.1"/>
    <property type="molecule type" value="Genomic_DNA"/>
</dbReference>
<dbReference type="AlphaFoldDB" id="A0AAE3VEY4"/>
<sequence>MGPPPSRRHTSWDRRRPGAPIPAVVRASRPHRRMGSATRTTFERLPATVPRPPSRRSYPGRGAGVSPAPSHGVSYSHDVRAATRNRSPAPVPALLSRPWCGRLARTVAWGQLLARRSSGYPQPFPGPRPGAPIPAVVRASRPHRRMGSATRTTFERLPATVPRSAVPAALPPGPPHWVERLYCSSSIACSVAPLAVKAQDGEKNLVPMTEALHK</sequence>
<name>A0AAE3VEY4_9BACT</name>
<reference evidence="2" key="1">
    <citation type="submission" date="2023-07" db="EMBL/GenBank/DDBJ databases">
        <title>Genomic Encyclopedia of Type Strains, Phase IV (KMG-IV): sequencing the most valuable type-strain genomes for metagenomic binning, comparative biology and taxonomic classification.</title>
        <authorList>
            <person name="Goeker M."/>
        </authorList>
    </citation>
    <scope>NUCLEOTIDE SEQUENCE</scope>
    <source>
        <strain evidence="2">DSM 24202</strain>
    </source>
</reference>
<keyword evidence="3" id="KW-1185">Reference proteome</keyword>
<protein>
    <submittedName>
        <fullName evidence="2">Uncharacterized protein</fullName>
    </submittedName>
</protein>
<comment type="caution">
    <text evidence="2">The sequence shown here is derived from an EMBL/GenBank/DDBJ whole genome shotgun (WGS) entry which is preliminary data.</text>
</comment>
<organism evidence="2 3">
    <name type="scientific">Oligosphaera ethanolica</name>
    <dbReference type="NCBI Taxonomy" id="760260"/>
    <lineage>
        <taxon>Bacteria</taxon>
        <taxon>Pseudomonadati</taxon>
        <taxon>Lentisphaerota</taxon>
        <taxon>Oligosphaeria</taxon>
        <taxon>Oligosphaerales</taxon>
        <taxon>Oligosphaeraceae</taxon>
        <taxon>Oligosphaera</taxon>
    </lineage>
</organism>
<evidence type="ECO:0000313" key="2">
    <source>
        <dbReference type="EMBL" id="MDQ0289058.1"/>
    </source>
</evidence>
<proteinExistence type="predicted"/>
<feature type="region of interest" description="Disordered" evidence="1">
    <location>
        <begin position="1"/>
        <end position="88"/>
    </location>
</feature>
<gene>
    <name evidence="2" type="ORF">J3R75_001165</name>
</gene>
<accession>A0AAE3VEY4</accession>
<evidence type="ECO:0000313" key="3">
    <source>
        <dbReference type="Proteomes" id="UP001238163"/>
    </source>
</evidence>